<gene>
    <name evidence="1" type="ORF">AVEN_261701_1</name>
</gene>
<evidence type="ECO:0000313" key="1">
    <source>
        <dbReference type="EMBL" id="GBM20578.1"/>
    </source>
</evidence>
<dbReference type="Proteomes" id="UP000499080">
    <property type="component" value="Unassembled WGS sequence"/>
</dbReference>
<dbReference type="AlphaFoldDB" id="A0A4Y2DXP1"/>
<evidence type="ECO:0000313" key="2">
    <source>
        <dbReference type="Proteomes" id="UP000499080"/>
    </source>
</evidence>
<protein>
    <submittedName>
        <fullName evidence="1">Uncharacterized protein</fullName>
    </submittedName>
</protein>
<proteinExistence type="predicted"/>
<organism evidence="1 2">
    <name type="scientific">Araneus ventricosus</name>
    <name type="common">Orbweaver spider</name>
    <name type="synonym">Epeira ventricosa</name>
    <dbReference type="NCBI Taxonomy" id="182803"/>
    <lineage>
        <taxon>Eukaryota</taxon>
        <taxon>Metazoa</taxon>
        <taxon>Ecdysozoa</taxon>
        <taxon>Arthropoda</taxon>
        <taxon>Chelicerata</taxon>
        <taxon>Arachnida</taxon>
        <taxon>Araneae</taxon>
        <taxon>Araneomorphae</taxon>
        <taxon>Entelegynae</taxon>
        <taxon>Araneoidea</taxon>
        <taxon>Araneidae</taxon>
        <taxon>Araneus</taxon>
    </lineage>
</organism>
<name>A0A4Y2DXP1_ARAVE</name>
<sequence length="91" mass="10994">MLDFIEGSDATSAERKGFEIWQLFPNYGLVREFPRLTERRPMPPCLMPLQHPYREIWSLKDRALHRWVRGVMPWRLCYRDAHASSDRKTFE</sequence>
<dbReference type="EMBL" id="BGPR01000444">
    <property type="protein sequence ID" value="GBM20578.1"/>
    <property type="molecule type" value="Genomic_DNA"/>
</dbReference>
<keyword evidence="2" id="KW-1185">Reference proteome</keyword>
<reference evidence="1 2" key="1">
    <citation type="journal article" date="2019" name="Sci. Rep.">
        <title>Orb-weaving spider Araneus ventricosus genome elucidates the spidroin gene catalogue.</title>
        <authorList>
            <person name="Kono N."/>
            <person name="Nakamura H."/>
            <person name="Ohtoshi R."/>
            <person name="Moran D.A.P."/>
            <person name="Shinohara A."/>
            <person name="Yoshida Y."/>
            <person name="Fujiwara M."/>
            <person name="Mori M."/>
            <person name="Tomita M."/>
            <person name="Arakawa K."/>
        </authorList>
    </citation>
    <scope>NUCLEOTIDE SEQUENCE [LARGE SCALE GENOMIC DNA]</scope>
</reference>
<accession>A0A4Y2DXP1</accession>
<comment type="caution">
    <text evidence="1">The sequence shown here is derived from an EMBL/GenBank/DDBJ whole genome shotgun (WGS) entry which is preliminary data.</text>
</comment>